<proteinExistence type="inferred from homology"/>
<evidence type="ECO:0000313" key="4">
    <source>
        <dbReference type="RefSeq" id="XP_033353505.1"/>
    </source>
</evidence>
<name>A0A6J3KKL5_9HYME</name>
<dbReference type="Proteomes" id="UP000504631">
    <property type="component" value="Unplaced"/>
</dbReference>
<dbReference type="AlphaFoldDB" id="A0A6J3KKL5"/>
<evidence type="ECO:0000256" key="1">
    <source>
        <dbReference type="ARBA" id="ARBA00006802"/>
    </source>
</evidence>
<feature type="compositionally biased region" description="Basic residues" evidence="2">
    <location>
        <begin position="1"/>
        <end position="10"/>
    </location>
</feature>
<evidence type="ECO:0000313" key="5">
    <source>
        <dbReference type="RefSeq" id="XP_033353506.1"/>
    </source>
</evidence>
<dbReference type="KEGG" id="bvk:117235511"/>
<dbReference type="GeneID" id="117235511"/>
<dbReference type="Pfam" id="PF09495">
    <property type="entry name" value="DUF2462"/>
    <property type="match status" value="1"/>
</dbReference>
<evidence type="ECO:0000313" key="3">
    <source>
        <dbReference type="Proteomes" id="UP000504631"/>
    </source>
</evidence>
<keyword evidence="3" id="KW-1185">Reference proteome</keyword>
<dbReference type="PANTHER" id="PTHR16967">
    <property type="entry name" value="LEYDIG CELL TUMOR 10 KDA PROTEIN HOMOLOG"/>
    <property type="match status" value="1"/>
</dbReference>
<dbReference type="RefSeq" id="XP_033353505.1">
    <property type="nucleotide sequence ID" value="XM_033497614.1"/>
</dbReference>
<dbReference type="PANTHER" id="PTHR16967:SF1">
    <property type="entry name" value="LEYDIG CELL TUMOR 10 KDA PROTEIN HOMOLOG"/>
    <property type="match status" value="1"/>
</dbReference>
<protein>
    <submittedName>
        <fullName evidence="4 5">Uncharacterized protein LOC117235511</fullName>
    </submittedName>
</protein>
<gene>
    <name evidence="4 5 6" type="primary">LOC117235511</name>
</gene>
<evidence type="ECO:0000256" key="2">
    <source>
        <dbReference type="SAM" id="MobiDB-lite"/>
    </source>
</evidence>
<evidence type="ECO:0000313" key="6">
    <source>
        <dbReference type="RefSeq" id="XP_033353507.1"/>
    </source>
</evidence>
<dbReference type="InterPro" id="IPR019034">
    <property type="entry name" value="UPF0390"/>
</dbReference>
<accession>A0A6J3KKL5</accession>
<comment type="similarity">
    <text evidence="1">Belongs to the UPF0390 family.</text>
</comment>
<organism evidence="3 4">
    <name type="scientific">Bombus vosnesenskii</name>
    <dbReference type="NCBI Taxonomy" id="207650"/>
    <lineage>
        <taxon>Eukaryota</taxon>
        <taxon>Metazoa</taxon>
        <taxon>Ecdysozoa</taxon>
        <taxon>Arthropoda</taxon>
        <taxon>Hexapoda</taxon>
        <taxon>Insecta</taxon>
        <taxon>Pterygota</taxon>
        <taxon>Neoptera</taxon>
        <taxon>Endopterygota</taxon>
        <taxon>Hymenoptera</taxon>
        <taxon>Apocrita</taxon>
        <taxon>Aculeata</taxon>
        <taxon>Apoidea</taxon>
        <taxon>Anthophila</taxon>
        <taxon>Apidae</taxon>
        <taxon>Bombus</taxon>
        <taxon>Pyrobombus</taxon>
    </lineage>
</organism>
<dbReference type="RefSeq" id="XP_033353506.1">
    <property type="nucleotide sequence ID" value="XM_033497615.1"/>
</dbReference>
<reference evidence="4 5" key="1">
    <citation type="submission" date="2025-04" db="UniProtKB">
        <authorList>
            <consortium name="RefSeq"/>
        </authorList>
    </citation>
    <scope>IDENTIFICATION</scope>
    <source>
        <tissue evidence="4 5">Muscle</tissue>
    </source>
</reference>
<dbReference type="RefSeq" id="XP_033353507.1">
    <property type="nucleotide sequence ID" value="XM_033497616.1"/>
</dbReference>
<feature type="region of interest" description="Disordered" evidence="2">
    <location>
        <begin position="1"/>
        <end position="45"/>
    </location>
</feature>
<sequence length="87" mass="9951">MAQGKLKVKAKVPSTVKGKSKNKKSSGIQRRNNAPIQPKKRKFEETHKLKQIITKTVNKAMEDELREKALEGKRLLTRKEAVTLKKK</sequence>